<evidence type="ECO:0000256" key="1">
    <source>
        <dbReference type="SAM" id="SignalP"/>
    </source>
</evidence>
<dbReference type="AlphaFoldDB" id="A0A1F4S168"/>
<feature type="chain" id="PRO_5009514345" evidence="1">
    <location>
        <begin position="21"/>
        <end position="209"/>
    </location>
</feature>
<proteinExistence type="predicted"/>
<dbReference type="Proteomes" id="UP000177905">
    <property type="component" value="Unassembled WGS sequence"/>
</dbReference>
<gene>
    <name evidence="2" type="ORF">A2290_00735</name>
</gene>
<evidence type="ECO:0000313" key="2">
    <source>
        <dbReference type="EMBL" id="OGC14186.1"/>
    </source>
</evidence>
<accession>A0A1F4S168</accession>
<comment type="caution">
    <text evidence="2">The sequence shown here is derived from an EMBL/GenBank/DDBJ whole genome shotgun (WGS) entry which is preliminary data.</text>
</comment>
<dbReference type="EMBL" id="MEUA01000040">
    <property type="protein sequence ID" value="OGC14186.1"/>
    <property type="molecule type" value="Genomic_DNA"/>
</dbReference>
<keyword evidence="1" id="KW-0732">Signal</keyword>
<organism evidence="2 3">
    <name type="scientific">candidate division WOR-1 bacterium RIFOXYB2_FULL_36_35</name>
    <dbReference type="NCBI Taxonomy" id="1802578"/>
    <lineage>
        <taxon>Bacteria</taxon>
        <taxon>Bacillati</taxon>
        <taxon>Saganbacteria</taxon>
    </lineage>
</organism>
<protein>
    <submittedName>
        <fullName evidence="2">Uncharacterized protein</fullName>
    </submittedName>
</protein>
<evidence type="ECO:0000313" key="3">
    <source>
        <dbReference type="Proteomes" id="UP000177905"/>
    </source>
</evidence>
<feature type="signal peptide" evidence="1">
    <location>
        <begin position="1"/>
        <end position="20"/>
    </location>
</feature>
<sequence length="209" mass="23381">MKRSAALLLILLNLISTGFALSPQENQYVNELNYKRNKIEILVKKRLVNENTGYSKTDFYTTTYTQEAYSSTWGYGSTLSNQRSEVKEIEDWIIVKGGIKTLSDNEFLSLVEDYKLAAEIKEKENNKDKMRFIGNVISLGGIGYMLLSAGTDNSSYSVTTGGIITAVGFLLSAFNSPQKHYIDPDMAQEKADAYNIKLKQALGLPITFE</sequence>
<name>A0A1F4S168_UNCSA</name>
<reference evidence="2 3" key="1">
    <citation type="journal article" date="2016" name="Nat. Commun.">
        <title>Thousands of microbial genomes shed light on interconnected biogeochemical processes in an aquifer system.</title>
        <authorList>
            <person name="Anantharaman K."/>
            <person name="Brown C.T."/>
            <person name="Hug L.A."/>
            <person name="Sharon I."/>
            <person name="Castelle C.J."/>
            <person name="Probst A.J."/>
            <person name="Thomas B.C."/>
            <person name="Singh A."/>
            <person name="Wilkins M.J."/>
            <person name="Karaoz U."/>
            <person name="Brodie E.L."/>
            <person name="Williams K.H."/>
            <person name="Hubbard S.S."/>
            <person name="Banfield J.F."/>
        </authorList>
    </citation>
    <scope>NUCLEOTIDE SEQUENCE [LARGE SCALE GENOMIC DNA]</scope>
</reference>